<gene>
    <name evidence="2" type="ORF">GCM10022226_37620</name>
</gene>
<dbReference type="Proteomes" id="UP001500888">
    <property type="component" value="Unassembled WGS sequence"/>
</dbReference>
<keyword evidence="3" id="KW-1185">Reference proteome</keyword>
<dbReference type="EMBL" id="BAAAZR010000008">
    <property type="protein sequence ID" value="GAA3813368.1"/>
    <property type="molecule type" value="Genomic_DNA"/>
</dbReference>
<dbReference type="Pfam" id="PF21818">
    <property type="entry name" value="DUF6884"/>
    <property type="match status" value="1"/>
</dbReference>
<comment type="caution">
    <text evidence="2">The sequence shown here is derived from an EMBL/GenBank/DDBJ whole genome shotgun (WGS) entry which is preliminary data.</text>
</comment>
<dbReference type="InterPro" id="IPR049251">
    <property type="entry name" value="DUF6884"/>
</dbReference>
<evidence type="ECO:0000313" key="2">
    <source>
        <dbReference type="EMBL" id="GAA3813368.1"/>
    </source>
</evidence>
<protein>
    <recommendedName>
        <fullName evidence="1">DUF6884 domain-containing protein</fullName>
    </recommendedName>
</protein>
<name>A0ABP7IA31_9ACTN</name>
<reference evidence="3" key="1">
    <citation type="journal article" date="2019" name="Int. J. Syst. Evol. Microbiol.">
        <title>The Global Catalogue of Microorganisms (GCM) 10K type strain sequencing project: providing services to taxonomists for standard genome sequencing and annotation.</title>
        <authorList>
            <consortium name="The Broad Institute Genomics Platform"/>
            <consortium name="The Broad Institute Genome Sequencing Center for Infectious Disease"/>
            <person name="Wu L."/>
            <person name="Ma J."/>
        </authorList>
    </citation>
    <scope>NUCLEOTIDE SEQUENCE [LARGE SCALE GENOMIC DNA]</scope>
    <source>
        <strain evidence="3">JCM 16908</strain>
    </source>
</reference>
<sequence length="126" mass="14555">MPRPAEDLYVSPLFQLRRRYVERSCERWYILSALHGLVDRTTVLEPYDKTLTTASRGERREWSRLVLRQLTDRLMKLEGHVFEVHAGAAYYEFGLREGLQSAGAVVEIPTQGRSLGRTLAFYSSSF</sequence>
<proteinExistence type="predicted"/>
<feature type="domain" description="DUF6884" evidence="1">
    <location>
        <begin position="2"/>
        <end position="123"/>
    </location>
</feature>
<evidence type="ECO:0000259" key="1">
    <source>
        <dbReference type="Pfam" id="PF21818"/>
    </source>
</evidence>
<organism evidence="2 3">
    <name type="scientific">Sphaerisporangium flaviroseum</name>
    <dbReference type="NCBI Taxonomy" id="509199"/>
    <lineage>
        <taxon>Bacteria</taxon>
        <taxon>Bacillati</taxon>
        <taxon>Actinomycetota</taxon>
        <taxon>Actinomycetes</taxon>
        <taxon>Streptosporangiales</taxon>
        <taxon>Streptosporangiaceae</taxon>
        <taxon>Sphaerisporangium</taxon>
    </lineage>
</organism>
<accession>A0ABP7IA31</accession>
<evidence type="ECO:0000313" key="3">
    <source>
        <dbReference type="Proteomes" id="UP001500888"/>
    </source>
</evidence>